<dbReference type="RefSeq" id="WP_183656961.1">
    <property type="nucleotide sequence ID" value="NZ_JACIJG010000023.1"/>
</dbReference>
<dbReference type="AlphaFoldDB" id="A0A7W9EPE1"/>
<feature type="domain" description="Polyvalent protein metallopeptidase" evidence="2">
    <location>
        <begin position="150"/>
        <end position="281"/>
    </location>
</feature>
<dbReference type="Pfam" id="PF08401">
    <property type="entry name" value="ArdcN"/>
    <property type="match status" value="1"/>
</dbReference>
<dbReference type="InterPro" id="IPR013610">
    <property type="entry name" value="ArdC_N"/>
</dbReference>
<organism evidence="3 4">
    <name type="scientific">Brucella daejeonensis</name>
    <dbReference type="NCBI Taxonomy" id="659015"/>
    <lineage>
        <taxon>Bacteria</taxon>
        <taxon>Pseudomonadati</taxon>
        <taxon>Pseudomonadota</taxon>
        <taxon>Alphaproteobacteria</taxon>
        <taxon>Hyphomicrobiales</taxon>
        <taxon>Brucellaceae</taxon>
        <taxon>Brucella/Ochrobactrum group</taxon>
        <taxon>Brucella</taxon>
    </lineage>
</organism>
<dbReference type="GO" id="GO:0003697">
    <property type="term" value="F:single-stranded DNA binding"/>
    <property type="evidence" value="ECO:0007669"/>
    <property type="project" value="InterPro"/>
</dbReference>
<protein>
    <submittedName>
        <fullName evidence="3">Antirestriction protein ArdC</fullName>
    </submittedName>
</protein>
<dbReference type="InterPro" id="IPR017113">
    <property type="entry name" value="Antirestriction_ArdC"/>
</dbReference>
<evidence type="ECO:0000313" key="3">
    <source>
        <dbReference type="EMBL" id="MBB5704070.1"/>
    </source>
</evidence>
<dbReference type="InterPro" id="IPR041459">
    <property type="entry name" value="MPTase-PolyVal"/>
</dbReference>
<dbReference type="PIRSF" id="PIRSF037112">
    <property type="entry name" value="Antirestriction_ArdC"/>
    <property type="match status" value="1"/>
</dbReference>
<dbReference type="Proteomes" id="UP000555546">
    <property type="component" value="Unassembled WGS sequence"/>
</dbReference>
<proteinExistence type="predicted"/>
<dbReference type="EMBL" id="JACIJG010000023">
    <property type="protein sequence ID" value="MBB5704070.1"/>
    <property type="molecule type" value="Genomic_DNA"/>
</dbReference>
<sequence>MAKVTQKFDVYTEITNQIIAAIEKGADTFQMPWHRTGTDTMSPVNIDTGNAYRGINIVSLWAAAHVRDFKTGVWGTYRQWQNAGCQVRKGEKSAVVIFYKEFEHDDEDASDDQPRKRLMARASRVFNADQVDGYAPEASTPIVNQVSPIEAADRFITATKVEIRHGGESAYYAPATDVIQMPPREVFHGSATSTATEAYYSTLLHELVHFSGHESRCARLETVNPDKDAYAREELVAELGAAFLCNQLGVTLEPRPDHAAYISHWLKILKADSKAIFQASSLATKAVDFLKGLQA</sequence>
<accession>A0A7W9EPE1</accession>
<keyword evidence="4" id="KW-1185">Reference proteome</keyword>
<feature type="domain" description="N-terminal" evidence="1">
    <location>
        <begin position="9"/>
        <end position="126"/>
    </location>
</feature>
<dbReference type="Pfam" id="PF18818">
    <property type="entry name" value="MPTase-PolyVal"/>
    <property type="match status" value="1"/>
</dbReference>
<gene>
    <name evidence="3" type="ORF">FHS76_003985</name>
</gene>
<reference evidence="3 4" key="1">
    <citation type="submission" date="2020-08" db="EMBL/GenBank/DDBJ databases">
        <title>Genomic Encyclopedia of Type Strains, Phase IV (KMG-IV): sequencing the most valuable type-strain genomes for metagenomic binning, comparative biology and taxonomic classification.</title>
        <authorList>
            <person name="Goeker M."/>
        </authorList>
    </citation>
    <scope>NUCLEOTIDE SEQUENCE [LARGE SCALE GENOMIC DNA]</scope>
    <source>
        <strain evidence="3 4">DSM 26944</strain>
    </source>
</reference>
<evidence type="ECO:0000259" key="2">
    <source>
        <dbReference type="Pfam" id="PF18818"/>
    </source>
</evidence>
<name>A0A7W9EPE1_9HYPH</name>
<comment type="caution">
    <text evidence="3">The sequence shown here is derived from an EMBL/GenBank/DDBJ whole genome shotgun (WGS) entry which is preliminary data.</text>
</comment>
<evidence type="ECO:0000313" key="4">
    <source>
        <dbReference type="Proteomes" id="UP000555546"/>
    </source>
</evidence>
<evidence type="ECO:0000259" key="1">
    <source>
        <dbReference type="Pfam" id="PF08401"/>
    </source>
</evidence>